<keyword evidence="2" id="KW-1185">Reference proteome</keyword>
<evidence type="ECO:0000313" key="2">
    <source>
        <dbReference type="Proteomes" id="UP000298663"/>
    </source>
</evidence>
<organism evidence="1 2">
    <name type="scientific">Steinernema carpocapsae</name>
    <name type="common">Entomopathogenic nematode</name>
    <dbReference type="NCBI Taxonomy" id="34508"/>
    <lineage>
        <taxon>Eukaryota</taxon>
        <taxon>Metazoa</taxon>
        <taxon>Ecdysozoa</taxon>
        <taxon>Nematoda</taxon>
        <taxon>Chromadorea</taxon>
        <taxon>Rhabditida</taxon>
        <taxon>Tylenchina</taxon>
        <taxon>Panagrolaimomorpha</taxon>
        <taxon>Strongyloidoidea</taxon>
        <taxon>Steinernematidae</taxon>
        <taxon>Steinernema</taxon>
    </lineage>
</organism>
<reference evidence="1 2" key="2">
    <citation type="journal article" date="2019" name="G3 (Bethesda)">
        <title>Hybrid Assembly of the Genome of the Entomopathogenic Nematode Steinernema carpocapsae Identifies the X-Chromosome.</title>
        <authorList>
            <person name="Serra L."/>
            <person name="Macchietto M."/>
            <person name="Macias-Munoz A."/>
            <person name="McGill C.J."/>
            <person name="Rodriguez I.M."/>
            <person name="Rodriguez B."/>
            <person name="Murad R."/>
            <person name="Mortazavi A."/>
        </authorList>
    </citation>
    <scope>NUCLEOTIDE SEQUENCE [LARGE SCALE GENOMIC DNA]</scope>
    <source>
        <strain evidence="1 2">ALL</strain>
    </source>
</reference>
<name>A0A4U5LZU7_STECR</name>
<gene>
    <name evidence="1" type="ORF">L596_028948</name>
</gene>
<protein>
    <submittedName>
        <fullName evidence="1">Uncharacterized protein</fullName>
    </submittedName>
</protein>
<accession>A0A4U5LZU7</accession>
<evidence type="ECO:0000313" key="1">
    <source>
        <dbReference type="EMBL" id="TKR61898.1"/>
    </source>
</evidence>
<dbReference type="Proteomes" id="UP000298663">
    <property type="component" value="Unassembled WGS sequence"/>
</dbReference>
<sequence>MTRGTPQRDYVFHEKSVREQRAVILWICCCFHVKWLCLMCEGCEGILYIRFRVIRVIVILFEAIVSFTNFNTTRCFRIIGTKMENTTKADEKNVAGSAKKAAAEAAEKNATEATKKVAAKAAGGPLPKLPANRCRRARRTPGKDVCLSRKKAKALCNLSEGEVKMQEPKVPLSLLVLVCSQWKVLLRRACTKLLLWKALVEARVLLGVLSFAQSETPDEATERKRRRIC</sequence>
<dbReference type="AlphaFoldDB" id="A0A4U5LZU7"/>
<reference evidence="1 2" key="1">
    <citation type="journal article" date="2015" name="Genome Biol.">
        <title>Comparative genomics of Steinernema reveals deeply conserved gene regulatory networks.</title>
        <authorList>
            <person name="Dillman A.R."/>
            <person name="Macchietto M."/>
            <person name="Porter C.F."/>
            <person name="Rogers A."/>
            <person name="Williams B."/>
            <person name="Antoshechkin I."/>
            <person name="Lee M.M."/>
            <person name="Goodwin Z."/>
            <person name="Lu X."/>
            <person name="Lewis E.E."/>
            <person name="Goodrich-Blair H."/>
            <person name="Stock S.P."/>
            <person name="Adams B.J."/>
            <person name="Sternberg P.W."/>
            <person name="Mortazavi A."/>
        </authorList>
    </citation>
    <scope>NUCLEOTIDE SEQUENCE [LARGE SCALE GENOMIC DNA]</scope>
    <source>
        <strain evidence="1 2">ALL</strain>
    </source>
</reference>
<proteinExistence type="predicted"/>
<comment type="caution">
    <text evidence="1">The sequence shown here is derived from an EMBL/GenBank/DDBJ whole genome shotgun (WGS) entry which is preliminary data.</text>
</comment>
<dbReference type="EMBL" id="AZBU02000011">
    <property type="protein sequence ID" value="TKR61898.1"/>
    <property type="molecule type" value="Genomic_DNA"/>
</dbReference>